<dbReference type="RefSeq" id="WP_105916051.1">
    <property type="nucleotide sequence ID" value="NZ_NXGE01000008.1"/>
</dbReference>
<protein>
    <submittedName>
        <fullName evidence="3">Glycosyl transferase family 1</fullName>
    </submittedName>
</protein>
<dbReference type="Gene3D" id="3.40.50.2000">
    <property type="entry name" value="Glycogen Phosphorylase B"/>
    <property type="match status" value="4"/>
</dbReference>
<feature type="domain" description="Glycosyl transferase family 1" evidence="2">
    <location>
        <begin position="1050"/>
        <end position="1216"/>
    </location>
</feature>
<proteinExistence type="predicted"/>
<reference evidence="3 4" key="1">
    <citation type="submission" date="2017-09" db="EMBL/GenBank/DDBJ databases">
        <title>Reassesment of A. cryaerophilus.</title>
        <authorList>
            <person name="Perez-Cataluna A."/>
            <person name="Collado L."/>
            <person name="Salgado O."/>
            <person name="Lefinanco V."/>
            <person name="Figueras M.J."/>
        </authorList>
    </citation>
    <scope>NUCLEOTIDE SEQUENCE [LARGE SCALE GENOMIC DNA]</scope>
    <source>
        <strain evidence="3 4">LMG 10210</strain>
    </source>
</reference>
<dbReference type="PANTHER" id="PTHR46401:SF2">
    <property type="entry name" value="GLYCOSYLTRANSFERASE WBBK-RELATED"/>
    <property type="match status" value="1"/>
</dbReference>
<dbReference type="Pfam" id="PF00534">
    <property type="entry name" value="Glycos_transf_1"/>
    <property type="match status" value="3"/>
</dbReference>
<keyword evidence="1 3" id="KW-0808">Transferase</keyword>
<dbReference type="CDD" id="cd03809">
    <property type="entry name" value="GT4_MtfB-like"/>
    <property type="match status" value="2"/>
</dbReference>
<organism evidence="3 4">
    <name type="scientific">Aliarcobacter cryaerophilus</name>
    <dbReference type="NCBI Taxonomy" id="28198"/>
    <lineage>
        <taxon>Bacteria</taxon>
        <taxon>Pseudomonadati</taxon>
        <taxon>Campylobacterota</taxon>
        <taxon>Epsilonproteobacteria</taxon>
        <taxon>Campylobacterales</taxon>
        <taxon>Arcobacteraceae</taxon>
        <taxon>Aliarcobacter</taxon>
    </lineage>
</organism>
<comment type="caution">
    <text evidence="3">The sequence shown here is derived from an EMBL/GenBank/DDBJ whole genome shotgun (WGS) entry which is preliminary data.</text>
</comment>
<dbReference type="PANTHER" id="PTHR46401">
    <property type="entry name" value="GLYCOSYLTRANSFERASE WBBK-RELATED"/>
    <property type="match status" value="1"/>
</dbReference>
<evidence type="ECO:0000259" key="2">
    <source>
        <dbReference type="Pfam" id="PF00534"/>
    </source>
</evidence>
<feature type="domain" description="Glycosyl transferase family 1" evidence="2">
    <location>
        <begin position="215"/>
        <end position="378"/>
    </location>
</feature>
<name>A0A2S9T1G4_9BACT</name>
<dbReference type="SUPFAM" id="SSF53756">
    <property type="entry name" value="UDP-Glycosyltransferase/glycogen phosphorylase"/>
    <property type="match status" value="3"/>
</dbReference>
<dbReference type="GO" id="GO:0016757">
    <property type="term" value="F:glycosyltransferase activity"/>
    <property type="evidence" value="ECO:0007669"/>
    <property type="project" value="InterPro"/>
</dbReference>
<dbReference type="Proteomes" id="UP000238281">
    <property type="component" value="Unassembled WGS sequence"/>
</dbReference>
<evidence type="ECO:0000256" key="1">
    <source>
        <dbReference type="ARBA" id="ARBA00022679"/>
    </source>
</evidence>
<dbReference type="GO" id="GO:0009103">
    <property type="term" value="P:lipopolysaccharide biosynthetic process"/>
    <property type="evidence" value="ECO:0007669"/>
    <property type="project" value="TreeGrafter"/>
</dbReference>
<dbReference type="EMBL" id="NXGE01000008">
    <property type="protein sequence ID" value="PRM92694.1"/>
    <property type="molecule type" value="Genomic_DNA"/>
</dbReference>
<gene>
    <name evidence="3" type="ORF">CJ673_10085</name>
</gene>
<dbReference type="InterPro" id="IPR001296">
    <property type="entry name" value="Glyco_trans_1"/>
</dbReference>
<accession>A0A2S9T1G4</accession>
<evidence type="ECO:0000313" key="3">
    <source>
        <dbReference type="EMBL" id="PRM92694.1"/>
    </source>
</evidence>
<dbReference type="CDD" id="cd03801">
    <property type="entry name" value="GT4_PimA-like"/>
    <property type="match status" value="1"/>
</dbReference>
<dbReference type="AlphaFoldDB" id="A0A2S9T1G4"/>
<evidence type="ECO:0000313" key="4">
    <source>
        <dbReference type="Proteomes" id="UP000238281"/>
    </source>
</evidence>
<feature type="domain" description="Glycosyl transferase family 1" evidence="2">
    <location>
        <begin position="615"/>
        <end position="780"/>
    </location>
</feature>
<sequence>MKIVIDLQSLQTQSRFRGIGRYSLALTKAIIKNKKNHEIVIALSNLFPDTIEKIKEEFKELLPKQNIKIWDAISPTKECEEENKPNRKTSQLLREMFLSNLKPDIILISSLFEGYIDDAVLSIQEYKTKIPTATILYDLIPFISPQKYLSHKPTSLWYYNKIDILKKSNSLLSISNSAKKEAIDYLNFNENSITNISTAVDTTIFKKTEVPSSFKEKYNITKPFLMHTSAYEPRKNFIELIKAFAQIKKEVREKYHLVFVCKLSPEQEIELYDIAKQNNLSKDELILTGFIPDEDLVLFYSSCHLFVFPSQHEGFGLPVLEAMCCGAAVIGSNTSSIPEVIDLKEALFDPFNIESISNKIYEALTNQEFYEKLLENSKIQSAKFSWDKSAKIAIEALEKTVLKSTNDLKQLQNQTKKKLAYFSPLPPQKSGISEYSKELLPYLSDYYDITLIVEQKECENLYKDIKFEIQSPNWYKENKNIFDRVLFHFGNSTLHLYMMEAIKEKNAVVVLHDFFLSGVYAHEELNSNKNNFWSNELYNSHGYKALQKRFSEQTDENTLLEFPCNFDILKNATGVIVHSSYSKKLFEDFYEKSNRQIWTHIPLLREEVSKNIEIFKQKDDFIISSFGFLDNSKQNHILLEAFISSKLSKIKECKLIFVGESSNPQYLKELKVKIKKHSLEDRVTITGWTDNQTFSNYLATTNIAVQLRTKSRGETSAAVLDCMNYAIPTITNANGSFAELDKNSVFMLEDNYTLKDLEIALETLYYDENQRENLSKNAKKEIQTKHNPKICAKQYFEAIENSYKNSTIDKNIVIQNLSSLENLPKNDSDLFAISQAINYNFPDQLEQKQLLIDISTICKNDLKTGIERVVRAYLMEILKNPPKNYRVEPVYLNFEDNIWEYKYAREFTSKLLNIPNHILYDEKIDVSKDDIFFCPDFNRDAIIEASKTDIFEDYQNKGVSINFEVYDLLPISNPEFFPPENKEPHLEWIKTICKYSNNIICISKDVEQKLKELILNEKIKTKQNQKISSVHLGADINSSAPTFGFPENKKEIMEKLSSKPTFLIVSTIEPRKGHIQTIQSFEELWKTDDINLVIVGKEGWKGLEDEKRRTIPQIINKIKSHKELNKRLFWLENISDEFLEEIYKISTALIAPSQAEGFGLPLIEAAQSNIPIIARDIKVFQEVAKEFAYYFNDDDNPKTISEAIKNWLELYKADKHPKSHNMPWLTWEQSTKILLDKILIP</sequence>